<evidence type="ECO:0000313" key="2">
    <source>
        <dbReference type="EMBL" id="KOA64878.1"/>
    </source>
</evidence>
<dbReference type="PATRIC" id="fig|1365964.3.peg.1374"/>
<reference evidence="2 3" key="1">
    <citation type="journal article" date="2015" name="Int J Genomics">
        <title>Comparative Genomics Revealed Genetic Diversity and Species/Strain-Level Differences in Carbohydrate Metabolism of Three Probiotic Bifidobacterial Species.</title>
        <authorList>
            <person name="Odamaki T."/>
            <person name="Horigome A."/>
            <person name="Sugahara H."/>
            <person name="Hashikura N."/>
            <person name="Minami J."/>
            <person name="Xiao J.Z."/>
            <person name="Abe F."/>
        </authorList>
    </citation>
    <scope>NUCLEOTIDE SEQUENCE [LARGE SCALE GENOMIC DNA]</scope>
    <source>
        <strain evidence="2 3">MCC 1114</strain>
    </source>
</reference>
<proteinExistence type="predicted"/>
<gene>
    <name evidence="2" type="ORF">BBM1114_06805</name>
</gene>
<accession>A0A0L7CZ51</accession>
<dbReference type="InterPro" id="IPR005084">
    <property type="entry name" value="CBM6"/>
</dbReference>
<dbReference type="PROSITE" id="PS51175">
    <property type="entry name" value="CBM6"/>
    <property type="match status" value="1"/>
</dbReference>
<dbReference type="AlphaFoldDB" id="A0A0L7CZ51"/>
<dbReference type="Gene3D" id="2.60.120.260">
    <property type="entry name" value="Galactose-binding domain-like"/>
    <property type="match status" value="1"/>
</dbReference>
<sequence length="172" mass="18640">MAGGVKIDYVQPVATDSKVDSYEAESSDNTLPGTAKVDGSAVSWVGAGEGNTLQFNKVNASEDGDYTLTFAYAQNEVADNNNFQTKSRWADVTVNGDSASTQHVVFTNTRSWKNYWTTSIRVTLKKGENTVLLGNANGYAPNFDSMAVARTAVQTSPGLCRSRPWISLPCRR</sequence>
<dbReference type="SUPFAM" id="SSF49785">
    <property type="entry name" value="Galactose-binding domain-like"/>
    <property type="match status" value="1"/>
</dbReference>
<evidence type="ECO:0000313" key="3">
    <source>
        <dbReference type="Proteomes" id="UP000036802"/>
    </source>
</evidence>
<organism evidence="2 3">
    <name type="scientific">Bifidobacterium breve MCC 1114</name>
    <dbReference type="NCBI Taxonomy" id="1365964"/>
    <lineage>
        <taxon>Bacteria</taxon>
        <taxon>Bacillati</taxon>
        <taxon>Actinomycetota</taxon>
        <taxon>Actinomycetes</taxon>
        <taxon>Bifidobacteriales</taxon>
        <taxon>Bifidobacteriaceae</taxon>
        <taxon>Bifidobacterium</taxon>
    </lineage>
</organism>
<evidence type="ECO:0000259" key="1">
    <source>
        <dbReference type="PROSITE" id="PS51175"/>
    </source>
</evidence>
<dbReference type="Pfam" id="PF03422">
    <property type="entry name" value="CBM_6"/>
    <property type="match status" value="1"/>
</dbReference>
<dbReference type="GO" id="GO:0030246">
    <property type="term" value="F:carbohydrate binding"/>
    <property type="evidence" value="ECO:0007669"/>
    <property type="project" value="InterPro"/>
</dbReference>
<dbReference type="CDD" id="cd04081">
    <property type="entry name" value="CBM35_galactosidase-like"/>
    <property type="match status" value="1"/>
</dbReference>
<comment type="caution">
    <text evidence="2">The sequence shown here is derived from an EMBL/GenBank/DDBJ whole genome shotgun (WGS) entry which is preliminary data.</text>
</comment>
<feature type="domain" description="CBM6" evidence="1">
    <location>
        <begin position="20"/>
        <end position="149"/>
    </location>
</feature>
<name>A0A0L7CZ51_BIFBR</name>
<protein>
    <recommendedName>
        <fullName evidence="1">CBM6 domain-containing protein</fullName>
    </recommendedName>
</protein>
<dbReference type="EMBL" id="AVQC01000012">
    <property type="protein sequence ID" value="KOA64878.1"/>
    <property type="molecule type" value="Genomic_DNA"/>
</dbReference>
<dbReference type="Proteomes" id="UP000036802">
    <property type="component" value="Unassembled WGS sequence"/>
</dbReference>
<dbReference type="InterPro" id="IPR008979">
    <property type="entry name" value="Galactose-bd-like_sf"/>
</dbReference>